<name>A0A7W5CCU1_9BACL</name>
<accession>A0A7W5CCU1</accession>
<comment type="caution">
    <text evidence="1">The sequence shown here is derived from an EMBL/GenBank/DDBJ whole genome shotgun (WGS) entry which is preliminary data.</text>
</comment>
<dbReference type="NCBIfam" id="NF038032">
    <property type="entry name" value="CehA_McbA_metalo"/>
    <property type="match status" value="1"/>
</dbReference>
<evidence type="ECO:0000313" key="1">
    <source>
        <dbReference type="EMBL" id="MBB3155357.1"/>
    </source>
</evidence>
<proteinExistence type="predicted"/>
<dbReference type="AlphaFoldDB" id="A0A7W5CCU1"/>
<evidence type="ECO:0000313" key="2">
    <source>
        <dbReference type="Proteomes" id="UP000518605"/>
    </source>
</evidence>
<organism evidence="1 2">
    <name type="scientific">Paenibacillus endophyticus</name>
    <dbReference type="NCBI Taxonomy" id="1294268"/>
    <lineage>
        <taxon>Bacteria</taxon>
        <taxon>Bacillati</taxon>
        <taxon>Bacillota</taxon>
        <taxon>Bacilli</taxon>
        <taxon>Bacillales</taxon>
        <taxon>Paenibacillaceae</taxon>
        <taxon>Paenibacillus</taxon>
    </lineage>
</organism>
<dbReference type="EMBL" id="JACHXW010000024">
    <property type="protein sequence ID" value="MBB3155357.1"/>
    <property type="molecule type" value="Genomic_DNA"/>
</dbReference>
<dbReference type="Proteomes" id="UP000518605">
    <property type="component" value="Unassembled WGS sequence"/>
</dbReference>
<keyword evidence="2" id="KW-1185">Reference proteome</keyword>
<gene>
    <name evidence="1" type="ORF">FHS16_005465</name>
</gene>
<dbReference type="RefSeq" id="WP_183569966.1">
    <property type="nucleotide sequence ID" value="NZ_CBCSLB010000023.1"/>
</dbReference>
<reference evidence="1 2" key="1">
    <citation type="submission" date="2020-08" db="EMBL/GenBank/DDBJ databases">
        <title>Genomic Encyclopedia of Type Strains, Phase III (KMG-III): the genomes of soil and plant-associated and newly described type strains.</title>
        <authorList>
            <person name="Whitman W."/>
        </authorList>
    </citation>
    <scope>NUCLEOTIDE SEQUENCE [LARGE SCALE GENOMIC DNA]</scope>
    <source>
        <strain evidence="1 2">CECT 8234</strain>
    </source>
</reference>
<protein>
    <submittedName>
        <fullName evidence="1">Uncharacterized protein</fullName>
    </submittedName>
</protein>
<sequence>MKLKVHVCNDKKERTFCRISLYKQSKSTVDDKPSTFYCDGEYEFELEPGEYRVEFHKGQLYQPVRKQMVIDDMDVVVEVVLTELIDTKRMGLYSFDAHSHVSRNLKLKAGNLENASMIMKGEDFNFFFAGSPYDQETHIQNINNQYDDDVTFREKYAERIHAINSKSFIVDIGNEIVKCRFGHMFLMNHEQASPYSKYYDASWDPWLFTKVGEEPEYCIPYPFEALGKEKGINSVAVAAHPTSWWHHQGEFISNIAATIGFEILAESIDAMVIMGYDSDHVHYQRLWYDALNNGYFMPGVAETDHTFDSNSQKHLVFKTYTYLDEFGIDALCSSVKAGRNLVSSGPILLLKVNDQRPGSVMNYGEDEMFNLHIEAWRCHQATLCRIQLIINGEVWKEYSINDDRYDLKEKLSVNQDSYILAKCYDSAGNVAITNPVYIRNKPFENRGFRSEVTVKVTQDGKRMNGRFWIDDNISKATFSEEFQCEINVTSEVNIEVGGIVKKVKLFELDELQHIFKNLYFGYFNSHNRYAPGEVPAEYFELSRIKKILNKVDLEISF</sequence>